<accession>A0A085WHK8</accession>
<comment type="caution">
    <text evidence="1">The sequence shown here is derived from an EMBL/GenBank/DDBJ whole genome shotgun (WGS) entry which is preliminary data.</text>
</comment>
<gene>
    <name evidence="1" type="ORF">DB31_8524</name>
</gene>
<dbReference type="EMBL" id="JMCB01000008">
    <property type="protein sequence ID" value="KFE67171.1"/>
    <property type="molecule type" value="Genomic_DNA"/>
</dbReference>
<proteinExistence type="predicted"/>
<dbReference type="STRING" id="394096.DB31_8524"/>
<evidence type="ECO:0000313" key="1">
    <source>
        <dbReference type="EMBL" id="KFE67171.1"/>
    </source>
</evidence>
<protein>
    <submittedName>
        <fullName evidence="1">Putative lipoprotein</fullName>
    </submittedName>
</protein>
<organism evidence="1 2">
    <name type="scientific">Hyalangium minutum</name>
    <dbReference type="NCBI Taxonomy" id="394096"/>
    <lineage>
        <taxon>Bacteria</taxon>
        <taxon>Pseudomonadati</taxon>
        <taxon>Myxococcota</taxon>
        <taxon>Myxococcia</taxon>
        <taxon>Myxococcales</taxon>
        <taxon>Cystobacterineae</taxon>
        <taxon>Archangiaceae</taxon>
        <taxon>Hyalangium</taxon>
    </lineage>
</organism>
<dbReference type="Proteomes" id="UP000028725">
    <property type="component" value="Unassembled WGS sequence"/>
</dbReference>
<reference evidence="1 2" key="1">
    <citation type="submission" date="2014-04" db="EMBL/GenBank/DDBJ databases">
        <title>Genome assembly of Hyalangium minutum DSM 14724.</title>
        <authorList>
            <person name="Sharma G."/>
            <person name="Subramanian S."/>
        </authorList>
    </citation>
    <scope>NUCLEOTIDE SEQUENCE [LARGE SCALE GENOMIC DNA]</scope>
    <source>
        <strain evidence="1 2">DSM 14724</strain>
    </source>
</reference>
<sequence length="95" mass="10892">MEPLNPNQVDAWLREGLFHKLLGTLIPDVVVHAAGDLLNIQAVFDFKFPCPKDKEASWHEYHPNHPFHPLNQQTVYEEAFKAEVMSVRPAFGVTR</sequence>
<keyword evidence="2" id="KW-1185">Reference proteome</keyword>
<evidence type="ECO:0000313" key="2">
    <source>
        <dbReference type="Proteomes" id="UP000028725"/>
    </source>
</evidence>
<dbReference type="AlphaFoldDB" id="A0A085WHK8"/>
<keyword evidence="1" id="KW-0449">Lipoprotein</keyword>
<name>A0A085WHK8_9BACT</name>